<feature type="compositionally biased region" description="Basic and acidic residues" evidence="7">
    <location>
        <begin position="806"/>
        <end position="829"/>
    </location>
</feature>
<dbReference type="PROSITE" id="PS50157">
    <property type="entry name" value="ZINC_FINGER_C2H2_2"/>
    <property type="match status" value="1"/>
</dbReference>
<dbReference type="EMBL" id="JAGKQH010000011">
    <property type="protein sequence ID" value="KAG6587579.1"/>
    <property type="molecule type" value="Genomic_DNA"/>
</dbReference>
<dbReference type="InterPro" id="IPR018253">
    <property type="entry name" value="DnaJ_domain_CS"/>
</dbReference>
<keyword evidence="2 4" id="KW-0863">Zinc-finger</keyword>
<dbReference type="InterPro" id="IPR018108">
    <property type="entry name" value="MCP_transmembrane"/>
</dbReference>
<feature type="compositionally biased region" description="Basic residues" evidence="7">
    <location>
        <begin position="838"/>
        <end position="850"/>
    </location>
</feature>
<feature type="compositionally biased region" description="Polar residues" evidence="7">
    <location>
        <begin position="793"/>
        <end position="805"/>
    </location>
</feature>
<evidence type="ECO:0000256" key="5">
    <source>
        <dbReference type="PROSITE-ProRule" id="PRU00282"/>
    </source>
</evidence>
<dbReference type="Pfam" id="PF00153">
    <property type="entry name" value="Mito_carr"/>
    <property type="match status" value="3"/>
</dbReference>
<dbReference type="PANTHER" id="PTHR45495">
    <property type="entry name" value="DNAJ PROTEIN JJJ1 HOMOLOG"/>
    <property type="match status" value="1"/>
</dbReference>
<feature type="compositionally biased region" description="Basic and acidic residues" evidence="7">
    <location>
        <begin position="781"/>
        <end position="792"/>
    </location>
</feature>
<comment type="caution">
    <text evidence="9">The sequence shown here is derived from an EMBL/GenBank/DDBJ whole genome shotgun (WGS) entry which is preliminary data.</text>
</comment>
<dbReference type="InterPro" id="IPR003604">
    <property type="entry name" value="Matrin/U1-like-C_Znf_C2H2"/>
</dbReference>
<dbReference type="GO" id="GO:0016020">
    <property type="term" value="C:membrane"/>
    <property type="evidence" value="ECO:0007669"/>
    <property type="project" value="UniProtKB-UniRule"/>
</dbReference>
<evidence type="ECO:0000256" key="6">
    <source>
        <dbReference type="SAM" id="Coils"/>
    </source>
</evidence>
<keyword evidence="5" id="KW-0472">Membrane</keyword>
<keyword evidence="5" id="KW-0812">Transmembrane</keyword>
<dbReference type="InterPro" id="IPR054076">
    <property type="entry name" value="ZUO1-like_ZHD"/>
</dbReference>
<reference evidence="9 10" key="1">
    <citation type="journal article" date="2021" name="Hortic Res">
        <title>The domestication of Cucurbita argyrosperma as revealed by the genome of its wild relative.</title>
        <authorList>
            <person name="Barrera-Redondo J."/>
            <person name="Sanchez-de la Vega G."/>
            <person name="Aguirre-Liguori J.A."/>
            <person name="Castellanos-Morales G."/>
            <person name="Gutierrez-Guerrero Y.T."/>
            <person name="Aguirre-Dugua X."/>
            <person name="Aguirre-Planter E."/>
            <person name="Tenaillon M.I."/>
            <person name="Lira-Saade R."/>
            <person name="Eguiarte L.E."/>
        </authorList>
    </citation>
    <scope>NUCLEOTIDE SEQUENCE [LARGE SCALE GENOMIC DNA]</scope>
    <source>
        <strain evidence="9">JBR-2021</strain>
    </source>
</reference>
<feature type="compositionally biased region" description="Basic and acidic residues" evidence="7">
    <location>
        <begin position="687"/>
        <end position="697"/>
    </location>
</feature>
<proteinExistence type="predicted"/>
<dbReference type="InterPro" id="IPR022755">
    <property type="entry name" value="Znf_C2H2_jaz"/>
</dbReference>
<dbReference type="Pfam" id="PF12171">
    <property type="entry name" value="zf-C2H2_jaz"/>
    <property type="match status" value="1"/>
</dbReference>
<feature type="repeat" description="Solcar" evidence="5">
    <location>
        <begin position="120"/>
        <end position="227"/>
    </location>
</feature>
<dbReference type="SMART" id="SM00355">
    <property type="entry name" value="ZnF_C2H2"/>
    <property type="match status" value="2"/>
</dbReference>
<sequence length="886" mass="100064">MAAHSSTSNNDRALRTATSNQFFAWREFIWGAIAGAFGEGMMHPIDTIKTRIQSQAILYGSQNQKGLLQMVQSVRKIDGFRGFYRGIAPGVTGSLATGATYFGVIESSKKWIEETHPSLGGHWAHFIAGAVGDTLGSFVYVPCEVMKQRMQVQGTRSSWSSLPMKDNISVKHGGQMYGYYSGMFQAGRSILKQQGLRGLYAGYWSTLARDVPFAGLMVMFYEALKDLTEHGKQRWMPNSDVNSSLEGLALGGLAGGLSAYLTTPLDVIKTRMQVQGSTFRYNSWLDAVRSIWGSEGTKGMFRGSIPRITWYIPASALTFMAVEFLRDHFNERLDDESKKEATTLSADRKGTLGEFQELQHAYEVLSDPKERAWYDSHRSQILFSDAASVNSNSVVPNLFPFFSNTVYSGYSDSGRGFYKIYSEIFDKIYGNEINFAKKLGLRLDMVREAPVMGNLDSPYTQVTAFYNYWLGFCTVMDFCWADQYDVMAGPNRKSRRLMEEDNKKLRKKAKKEYNETVRGLAEFVKKRDKRVLDMAMKRNLEMEKKKQEEKERKKRLEREKMEKLRAYEEPDWAKVEEVEDDEDDEFEEENKRGKELYCVLCGKKFKSEKQWKNHEQSKKHKEKVAEFRETLDDEGESEEFVDEVEVEEETTLLDDGIDKLGEQFKESFDIEAEETISGAELSGSENNDIHEGDRTDTGAEAQGSDDDETDVLEAMAAGLRNRKNAASVNQHKASPVKAQVENENDELNPADYDNGRRGRKSRRAKKKGKGNDEAMNEIDSQNEKNNGDDTSHQQDSPSQLLANNESSDKGASELAKERKILSKPADRKAVVQNDTKINSRHSSKGKKSKATSKDSGNLCATCGEQFESRNKLHKHLGATGHAALKY</sequence>
<feature type="repeat" description="Solcar" evidence="5">
    <location>
        <begin position="242"/>
        <end position="328"/>
    </location>
</feature>
<gene>
    <name evidence="9" type="primary">JJJ1</name>
    <name evidence="9" type="ORF">SDJN03_16144</name>
</gene>
<feature type="domain" description="C2H2-type" evidence="8">
    <location>
        <begin position="857"/>
        <end position="886"/>
    </location>
</feature>
<dbReference type="Proteomes" id="UP000685013">
    <property type="component" value="Chromosome 11"/>
</dbReference>
<dbReference type="Pfam" id="PF21884">
    <property type="entry name" value="ZUO1-like_ZHD"/>
    <property type="match status" value="1"/>
</dbReference>
<dbReference type="AlphaFoldDB" id="A0AAV6MUA6"/>
<dbReference type="GO" id="GO:0008270">
    <property type="term" value="F:zinc ion binding"/>
    <property type="evidence" value="ECO:0007669"/>
    <property type="project" value="UniProtKB-KW"/>
</dbReference>
<evidence type="ECO:0000256" key="2">
    <source>
        <dbReference type="ARBA" id="ARBA00022771"/>
    </source>
</evidence>
<evidence type="ECO:0000313" key="10">
    <source>
        <dbReference type="Proteomes" id="UP000685013"/>
    </source>
</evidence>
<feature type="region of interest" description="Disordered" evidence="7">
    <location>
        <begin position="671"/>
        <end position="860"/>
    </location>
</feature>
<dbReference type="PROSITE" id="PS00028">
    <property type="entry name" value="ZINC_FINGER_C2H2_1"/>
    <property type="match status" value="2"/>
</dbReference>
<keyword evidence="3" id="KW-0862">Zinc</keyword>
<feature type="repeat" description="Solcar" evidence="5">
    <location>
        <begin position="22"/>
        <end position="111"/>
    </location>
</feature>
<dbReference type="GO" id="GO:0003676">
    <property type="term" value="F:nucleic acid binding"/>
    <property type="evidence" value="ECO:0007669"/>
    <property type="project" value="InterPro"/>
</dbReference>
<dbReference type="PROSITE" id="PS00636">
    <property type="entry name" value="DNAJ_1"/>
    <property type="match status" value="1"/>
</dbReference>
<dbReference type="InterPro" id="IPR044648">
    <property type="entry name" value="JJJ1_plant"/>
</dbReference>
<feature type="coiled-coil region" evidence="6">
    <location>
        <begin position="495"/>
        <end position="566"/>
    </location>
</feature>
<dbReference type="InterPro" id="IPR013087">
    <property type="entry name" value="Znf_C2H2_type"/>
</dbReference>
<dbReference type="PANTHER" id="PTHR45495:SF1">
    <property type="entry name" value="DNAJ PROTEIN JJJ1 HOMOLOG"/>
    <property type="match status" value="1"/>
</dbReference>
<evidence type="ECO:0000256" key="4">
    <source>
        <dbReference type="PROSITE-ProRule" id="PRU00042"/>
    </source>
</evidence>
<evidence type="ECO:0000256" key="3">
    <source>
        <dbReference type="ARBA" id="ARBA00022833"/>
    </source>
</evidence>
<dbReference type="SMART" id="SM00451">
    <property type="entry name" value="ZnF_U1"/>
    <property type="match status" value="1"/>
</dbReference>
<keyword evidence="6" id="KW-0175">Coiled coil</keyword>
<name>A0AAV6MUA6_9ROSI</name>
<evidence type="ECO:0000259" key="8">
    <source>
        <dbReference type="PROSITE" id="PS50157"/>
    </source>
</evidence>
<protein>
    <submittedName>
        <fullName evidence="9">DNAJ protein JJJ1-like protein</fullName>
    </submittedName>
</protein>
<dbReference type="FunFam" id="1.50.40.10:FF:000083">
    <property type="entry name" value="Mitochondrial substrate carrier family protein"/>
    <property type="match status" value="1"/>
</dbReference>
<accession>A0AAV6MUA6</accession>
<dbReference type="PROSITE" id="PS50920">
    <property type="entry name" value="SOLCAR"/>
    <property type="match status" value="3"/>
</dbReference>
<feature type="non-terminal residue" evidence="9">
    <location>
        <position position="1"/>
    </location>
</feature>
<keyword evidence="10" id="KW-1185">Reference proteome</keyword>
<evidence type="ECO:0000256" key="7">
    <source>
        <dbReference type="SAM" id="MobiDB-lite"/>
    </source>
</evidence>
<dbReference type="FunFam" id="1.50.40.10:FF:000113">
    <property type="entry name" value="Mitochondrial substrate carrier family protein"/>
    <property type="match status" value="1"/>
</dbReference>
<evidence type="ECO:0000313" key="9">
    <source>
        <dbReference type="EMBL" id="KAG6587579.1"/>
    </source>
</evidence>
<organism evidence="9 10">
    <name type="scientific">Cucurbita argyrosperma subsp. sororia</name>
    <dbReference type="NCBI Taxonomy" id="37648"/>
    <lineage>
        <taxon>Eukaryota</taxon>
        <taxon>Viridiplantae</taxon>
        <taxon>Streptophyta</taxon>
        <taxon>Embryophyta</taxon>
        <taxon>Tracheophyta</taxon>
        <taxon>Spermatophyta</taxon>
        <taxon>Magnoliopsida</taxon>
        <taxon>eudicotyledons</taxon>
        <taxon>Gunneridae</taxon>
        <taxon>Pentapetalae</taxon>
        <taxon>rosids</taxon>
        <taxon>fabids</taxon>
        <taxon>Cucurbitales</taxon>
        <taxon>Cucurbitaceae</taxon>
        <taxon>Cucurbiteae</taxon>
        <taxon>Cucurbita</taxon>
    </lineage>
</organism>
<keyword evidence="1" id="KW-0479">Metal-binding</keyword>
<feature type="compositionally biased region" description="Basic residues" evidence="7">
    <location>
        <begin position="757"/>
        <end position="768"/>
    </location>
</feature>
<evidence type="ECO:0000256" key="1">
    <source>
        <dbReference type="ARBA" id="ARBA00022723"/>
    </source>
</evidence>